<dbReference type="EMBL" id="RCUX01000005">
    <property type="protein sequence ID" value="RLP76065.1"/>
    <property type="molecule type" value="Genomic_DNA"/>
</dbReference>
<dbReference type="Proteomes" id="UP000272503">
    <property type="component" value="Unassembled WGS sequence"/>
</dbReference>
<reference evidence="1 2" key="1">
    <citation type="submission" date="2018-10" db="EMBL/GenBank/DDBJ databases">
        <authorList>
            <person name="Li J."/>
        </authorList>
    </citation>
    <scope>NUCLEOTIDE SEQUENCE [LARGE SCALE GENOMIC DNA]</scope>
    <source>
        <strain evidence="1 2">IF 016277</strain>
    </source>
</reference>
<sequence>MAEAAADPGAGALATKTAEKTIAEAGGIPADLREVLRELQATPVHDQLNAVVWNPDTEILDVYVYNADVDALSPLLDELFGSRHRLNIDDFRTSDLIEKMEEIAVHAQRAGIPLSGMSVEPGRNALVVTLLEESASESEKNRPIRRTLQGTRLSVGQAQDFLRERSSVPLIFVREAVA</sequence>
<evidence type="ECO:0000313" key="1">
    <source>
        <dbReference type="EMBL" id="RLP76065.1"/>
    </source>
</evidence>
<evidence type="ECO:0000313" key="2">
    <source>
        <dbReference type="Proteomes" id="UP000272503"/>
    </source>
</evidence>
<protein>
    <submittedName>
        <fullName evidence="1">Uncharacterized protein</fullName>
    </submittedName>
</protein>
<dbReference type="AlphaFoldDB" id="A0A3L7A7K7"/>
<gene>
    <name evidence="1" type="ORF">D9V32_07875</name>
</gene>
<name>A0A3L7A7K7_9MICO</name>
<keyword evidence="2" id="KW-1185">Reference proteome</keyword>
<proteinExistence type="predicted"/>
<accession>A0A3L7A7K7</accession>
<comment type="caution">
    <text evidence="1">The sequence shown here is derived from an EMBL/GenBank/DDBJ whole genome shotgun (WGS) entry which is preliminary data.</text>
</comment>
<organism evidence="1 2">
    <name type="scientific">Mycetocola tolaasinivorans</name>
    <dbReference type="NCBI Taxonomy" id="76635"/>
    <lineage>
        <taxon>Bacteria</taxon>
        <taxon>Bacillati</taxon>
        <taxon>Actinomycetota</taxon>
        <taxon>Actinomycetes</taxon>
        <taxon>Micrococcales</taxon>
        <taxon>Microbacteriaceae</taxon>
        <taxon>Mycetocola</taxon>
    </lineage>
</organism>